<keyword evidence="1" id="KW-0812">Transmembrane</keyword>
<dbReference type="EMBL" id="JBHTKR010000003">
    <property type="protein sequence ID" value="MFD1194572.1"/>
    <property type="molecule type" value="Genomic_DNA"/>
</dbReference>
<sequence>MTMRLPARLLYFVLPLGAGPALAHHPLAGLPMETGAQGLLSGLAHPVLGFDHLFFVLAAGVAARLAGRGLTGPLAYVAAMLAGCALALTGVALPLVEGVIAASLVVLGGLILSGRALSARLILPVITGFGLFHGAAFATGIAGAEASVPPAVFTGYLLGLGVVQYALALMAGLLAGWAGGAGALRPRLAGAMVAGVGLFLTLEAMEGPLVAVITGFAG</sequence>
<dbReference type="InterPro" id="IPR007038">
    <property type="entry name" value="HupE_UreJ"/>
</dbReference>
<feature type="transmembrane region" description="Helical" evidence="1">
    <location>
        <begin position="47"/>
        <end position="67"/>
    </location>
</feature>
<feature type="transmembrane region" description="Helical" evidence="1">
    <location>
        <begin position="74"/>
        <end position="92"/>
    </location>
</feature>
<feature type="transmembrane region" description="Helical" evidence="1">
    <location>
        <begin position="121"/>
        <end position="144"/>
    </location>
</feature>
<name>A0ABW3TCX9_9RHOB</name>
<reference evidence="3" key="1">
    <citation type="journal article" date="2019" name="Int. J. Syst. Evol. Microbiol.">
        <title>The Global Catalogue of Microorganisms (GCM) 10K type strain sequencing project: providing services to taxonomists for standard genome sequencing and annotation.</title>
        <authorList>
            <consortium name="The Broad Institute Genomics Platform"/>
            <consortium name="The Broad Institute Genome Sequencing Center for Infectious Disease"/>
            <person name="Wu L."/>
            <person name="Ma J."/>
        </authorList>
    </citation>
    <scope>NUCLEOTIDE SEQUENCE [LARGE SCALE GENOMIC DNA]</scope>
    <source>
        <strain evidence="3">CCUG 55328</strain>
    </source>
</reference>
<keyword evidence="1" id="KW-1133">Transmembrane helix</keyword>
<dbReference type="Pfam" id="PF04955">
    <property type="entry name" value="HupE_UreJ"/>
    <property type="match status" value="1"/>
</dbReference>
<evidence type="ECO:0000313" key="3">
    <source>
        <dbReference type="Proteomes" id="UP001597151"/>
    </source>
</evidence>
<accession>A0ABW3TCX9</accession>
<evidence type="ECO:0000313" key="2">
    <source>
        <dbReference type="EMBL" id="MFD1194572.1"/>
    </source>
</evidence>
<proteinExistence type="predicted"/>
<feature type="transmembrane region" description="Helical" evidence="1">
    <location>
        <begin position="98"/>
        <end position="114"/>
    </location>
</feature>
<organism evidence="2 3">
    <name type="scientific">Seohaeicola saemankumensis</name>
    <dbReference type="NCBI Taxonomy" id="481181"/>
    <lineage>
        <taxon>Bacteria</taxon>
        <taxon>Pseudomonadati</taxon>
        <taxon>Pseudomonadota</taxon>
        <taxon>Alphaproteobacteria</taxon>
        <taxon>Rhodobacterales</taxon>
        <taxon>Roseobacteraceae</taxon>
        <taxon>Seohaeicola</taxon>
    </lineage>
</organism>
<protein>
    <submittedName>
        <fullName evidence="2">HupE/UreJ family protein</fullName>
    </submittedName>
</protein>
<dbReference type="Proteomes" id="UP001597151">
    <property type="component" value="Unassembled WGS sequence"/>
</dbReference>
<dbReference type="RefSeq" id="WP_380790217.1">
    <property type="nucleotide sequence ID" value="NZ_JBHTKR010000003.1"/>
</dbReference>
<keyword evidence="3" id="KW-1185">Reference proteome</keyword>
<feature type="transmembrane region" description="Helical" evidence="1">
    <location>
        <begin position="191"/>
        <end position="217"/>
    </location>
</feature>
<evidence type="ECO:0000256" key="1">
    <source>
        <dbReference type="SAM" id="Phobius"/>
    </source>
</evidence>
<gene>
    <name evidence="2" type="ORF">ACFQ3C_07810</name>
</gene>
<feature type="transmembrane region" description="Helical" evidence="1">
    <location>
        <begin position="156"/>
        <end position="179"/>
    </location>
</feature>
<comment type="caution">
    <text evidence="2">The sequence shown here is derived from an EMBL/GenBank/DDBJ whole genome shotgun (WGS) entry which is preliminary data.</text>
</comment>
<keyword evidence="1" id="KW-0472">Membrane</keyword>